<dbReference type="OrthoDB" id="6227886at2"/>
<dbReference type="RefSeq" id="WP_146786822.1">
    <property type="nucleotide sequence ID" value="NZ_VOLT01000004.1"/>
</dbReference>
<proteinExistence type="predicted"/>
<name>A0A5C6QJ85_9GAMM</name>
<dbReference type="Proteomes" id="UP000321822">
    <property type="component" value="Unassembled WGS sequence"/>
</dbReference>
<dbReference type="AlphaFoldDB" id="A0A5C6QJ85"/>
<accession>A0A5C6QJ85</accession>
<organism evidence="1 2">
    <name type="scientific">Colwellia demingiae</name>
    <dbReference type="NCBI Taxonomy" id="89401"/>
    <lineage>
        <taxon>Bacteria</taxon>
        <taxon>Pseudomonadati</taxon>
        <taxon>Pseudomonadota</taxon>
        <taxon>Gammaproteobacteria</taxon>
        <taxon>Alteromonadales</taxon>
        <taxon>Colwelliaceae</taxon>
        <taxon>Colwellia</taxon>
    </lineage>
</organism>
<evidence type="ECO:0000313" key="1">
    <source>
        <dbReference type="EMBL" id="TWX68698.1"/>
    </source>
</evidence>
<protein>
    <submittedName>
        <fullName evidence="1">Uncharacterized protein</fullName>
    </submittedName>
</protein>
<reference evidence="1 2" key="1">
    <citation type="submission" date="2019-07" db="EMBL/GenBank/DDBJ databases">
        <title>Genomes of sea-ice associated Colwellia species.</title>
        <authorList>
            <person name="Bowman J.P."/>
        </authorList>
    </citation>
    <scope>NUCLEOTIDE SEQUENCE [LARGE SCALE GENOMIC DNA]</scope>
    <source>
        <strain evidence="1 2">ACAM 459</strain>
    </source>
</reference>
<dbReference type="EMBL" id="VOLT01000004">
    <property type="protein sequence ID" value="TWX68698.1"/>
    <property type="molecule type" value="Genomic_DNA"/>
</dbReference>
<evidence type="ECO:0000313" key="2">
    <source>
        <dbReference type="Proteomes" id="UP000321822"/>
    </source>
</evidence>
<gene>
    <name evidence="1" type="ORF">ESZ36_09490</name>
</gene>
<keyword evidence="2" id="KW-1185">Reference proteome</keyword>
<sequence>MSINFSPFDESSVIILKLLAQHFPTPTEIGFNDVFVDSEMDIDKRAAHIGTIAFLRHEDLIAHDVGSASSFILTRKGLALFNEDIIKRLKEQLKSEVNNI</sequence>
<comment type="caution">
    <text evidence="1">The sequence shown here is derived from an EMBL/GenBank/DDBJ whole genome shotgun (WGS) entry which is preliminary data.</text>
</comment>